<feature type="non-terminal residue" evidence="1">
    <location>
        <position position="1"/>
    </location>
</feature>
<gene>
    <name evidence="1" type="ORF">LCGC14_3078680</name>
</gene>
<dbReference type="InterPro" id="IPR016913">
    <property type="entry name" value="UCP029215"/>
</dbReference>
<comment type="caution">
    <text evidence="1">The sequence shown here is derived from an EMBL/GenBank/DDBJ whole genome shotgun (WGS) entry which is preliminary data.</text>
</comment>
<dbReference type="EMBL" id="LAZR01065693">
    <property type="protein sequence ID" value="KKK55030.1"/>
    <property type="molecule type" value="Genomic_DNA"/>
</dbReference>
<organism evidence="1">
    <name type="scientific">marine sediment metagenome</name>
    <dbReference type="NCBI Taxonomy" id="412755"/>
    <lineage>
        <taxon>unclassified sequences</taxon>
        <taxon>metagenomes</taxon>
        <taxon>ecological metagenomes</taxon>
    </lineage>
</organism>
<evidence type="ECO:0000313" key="1">
    <source>
        <dbReference type="EMBL" id="KKK55030.1"/>
    </source>
</evidence>
<dbReference type="Pfam" id="PF09979">
    <property type="entry name" value="DUF2213"/>
    <property type="match status" value="1"/>
</dbReference>
<accession>A0A0F8X2G4</accession>
<sequence>ALDPHDMRWMVVLAEAGFYVGVSRHDDQFQAIVCAPLSDAILVNSDTPELVLAEELAQTPHGWNGEPVLWDHPTIGGQRVSANDPRILETWMFGRIFNARFDNKSLKVEAWLDTARAAEMGGAAQDVIDRINDGELIEVSVGAFVVAEAKVGIHNGQRFTAIWREIVPDHLAMLPVGTKGACSNEMGCGGPRMAMSYRMQGGSIRAAADGLNDNDVRDLLREALTELEIAVKWLWIEAVFADTVIYSARNDETADEDLFERDYTLNGDAVTVGNERREVERIVSYEVAPGQSPATASRAGLLHALSADGLLCAPTAAADEADTHDSDKGPEVNEPGILTKLLERVSWLC</sequence>
<proteinExistence type="predicted"/>
<protein>
    <submittedName>
        <fullName evidence="1">Uncharacterized protein</fullName>
    </submittedName>
</protein>
<dbReference type="AlphaFoldDB" id="A0A0F8X2G4"/>
<name>A0A0F8X2G4_9ZZZZ</name>
<feature type="non-terminal residue" evidence="1">
    <location>
        <position position="349"/>
    </location>
</feature>
<reference evidence="1" key="1">
    <citation type="journal article" date="2015" name="Nature">
        <title>Complex archaea that bridge the gap between prokaryotes and eukaryotes.</title>
        <authorList>
            <person name="Spang A."/>
            <person name="Saw J.H."/>
            <person name="Jorgensen S.L."/>
            <person name="Zaremba-Niedzwiedzka K."/>
            <person name="Martijn J."/>
            <person name="Lind A.E."/>
            <person name="van Eijk R."/>
            <person name="Schleper C."/>
            <person name="Guy L."/>
            <person name="Ettema T.J."/>
        </authorList>
    </citation>
    <scope>NUCLEOTIDE SEQUENCE</scope>
</reference>